<dbReference type="GO" id="GO:0007234">
    <property type="term" value="P:osmosensory signaling via phosphorelay pathway"/>
    <property type="evidence" value="ECO:0007669"/>
    <property type="project" value="TreeGrafter"/>
</dbReference>
<dbReference type="SUPFAM" id="SSF47384">
    <property type="entry name" value="Homodimeric domain of signal transducing histidine kinase"/>
    <property type="match status" value="1"/>
</dbReference>
<dbReference type="PRINTS" id="PR00344">
    <property type="entry name" value="BCTRLSENSOR"/>
</dbReference>
<evidence type="ECO:0000259" key="7">
    <source>
        <dbReference type="PROSITE" id="PS50109"/>
    </source>
</evidence>
<dbReference type="eggNOG" id="COG0784">
    <property type="taxonomic scope" value="Bacteria"/>
</dbReference>
<name>V4RB37_9HYPH</name>
<evidence type="ECO:0000313" key="10">
    <source>
        <dbReference type="Proteomes" id="UP000017819"/>
    </source>
</evidence>
<evidence type="ECO:0000256" key="1">
    <source>
        <dbReference type="ARBA" id="ARBA00000085"/>
    </source>
</evidence>
<dbReference type="InterPro" id="IPR003594">
    <property type="entry name" value="HATPase_dom"/>
</dbReference>
<accession>V4RB37</accession>
<dbReference type="Proteomes" id="UP000017819">
    <property type="component" value="Unassembled WGS sequence"/>
</dbReference>
<dbReference type="PANTHER" id="PTHR42878">
    <property type="entry name" value="TWO-COMPONENT HISTIDINE KINASE"/>
    <property type="match status" value="1"/>
</dbReference>
<reference evidence="9 10" key="1">
    <citation type="journal article" date="2014" name="Genome Announc.">
        <title>Draft Genome Sequence of Lutibaculum baratangense Strain AMV1T, Isolated from a Mud Volcano in Andamans, India.</title>
        <authorList>
            <person name="Singh A."/>
            <person name="Sreenivas A."/>
            <person name="Sathyanarayana Reddy G."/>
            <person name="Pinnaka A.K."/>
            <person name="Shivaji S."/>
        </authorList>
    </citation>
    <scope>NUCLEOTIDE SEQUENCE [LARGE SCALE GENOMIC DNA]</scope>
    <source>
        <strain evidence="9 10">AMV1</strain>
    </source>
</reference>
<dbReference type="GO" id="GO:0030295">
    <property type="term" value="F:protein kinase activator activity"/>
    <property type="evidence" value="ECO:0007669"/>
    <property type="project" value="TreeGrafter"/>
</dbReference>
<dbReference type="Gene3D" id="1.10.287.130">
    <property type="match status" value="1"/>
</dbReference>
<feature type="domain" description="Histidine kinase" evidence="7">
    <location>
        <begin position="343"/>
        <end position="563"/>
    </location>
</feature>
<dbReference type="GO" id="GO:0000155">
    <property type="term" value="F:phosphorelay sensor kinase activity"/>
    <property type="evidence" value="ECO:0007669"/>
    <property type="project" value="InterPro"/>
</dbReference>
<dbReference type="SMART" id="SM00387">
    <property type="entry name" value="HATPase_c"/>
    <property type="match status" value="1"/>
</dbReference>
<dbReference type="RefSeq" id="WP_023433865.1">
    <property type="nucleotide sequence ID" value="NZ_AWXZ01000040.1"/>
</dbReference>
<dbReference type="Gene3D" id="3.40.50.2300">
    <property type="match status" value="1"/>
</dbReference>
<dbReference type="OrthoDB" id="9806130at2"/>
<dbReference type="InterPro" id="IPR050351">
    <property type="entry name" value="BphY/WalK/GraS-like"/>
</dbReference>
<evidence type="ECO:0000256" key="2">
    <source>
        <dbReference type="ARBA" id="ARBA00012438"/>
    </source>
</evidence>
<dbReference type="InterPro" id="IPR003661">
    <property type="entry name" value="HisK_dim/P_dom"/>
</dbReference>
<dbReference type="EC" id="2.7.13.3" evidence="2"/>
<dbReference type="Gene3D" id="3.30.565.10">
    <property type="entry name" value="Histidine kinase-like ATPase, C-terminal domain"/>
    <property type="match status" value="1"/>
</dbReference>
<feature type="domain" description="Response regulatory" evidence="8">
    <location>
        <begin position="26"/>
        <end position="150"/>
    </location>
</feature>
<evidence type="ECO:0000256" key="5">
    <source>
        <dbReference type="ARBA" id="ARBA00022777"/>
    </source>
</evidence>
<dbReference type="FunFam" id="3.30.565.10:FF:000006">
    <property type="entry name" value="Sensor histidine kinase WalK"/>
    <property type="match status" value="1"/>
</dbReference>
<organism evidence="9 10">
    <name type="scientific">Lutibaculum baratangense AMV1</name>
    <dbReference type="NCBI Taxonomy" id="631454"/>
    <lineage>
        <taxon>Bacteria</taxon>
        <taxon>Pseudomonadati</taxon>
        <taxon>Pseudomonadota</taxon>
        <taxon>Alphaproteobacteria</taxon>
        <taxon>Hyphomicrobiales</taxon>
        <taxon>Tepidamorphaceae</taxon>
        <taxon>Lutibaculum</taxon>
    </lineage>
</organism>
<dbReference type="PANTHER" id="PTHR42878:SF15">
    <property type="entry name" value="BACTERIOPHYTOCHROME"/>
    <property type="match status" value="1"/>
</dbReference>
<dbReference type="InterPro" id="IPR011006">
    <property type="entry name" value="CheY-like_superfamily"/>
</dbReference>
<evidence type="ECO:0000256" key="4">
    <source>
        <dbReference type="ARBA" id="ARBA00022679"/>
    </source>
</evidence>
<dbReference type="InterPro" id="IPR004358">
    <property type="entry name" value="Sig_transdc_His_kin-like_C"/>
</dbReference>
<keyword evidence="3 6" id="KW-0597">Phosphoprotein</keyword>
<dbReference type="SMART" id="SM00388">
    <property type="entry name" value="HisKA"/>
    <property type="match status" value="1"/>
</dbReference>
<proteinExistence type="predicted"/>
<dbReference type="PATRIC" id="fig|631454.5.peg.3708"/>
<dbReference type="CDD" id="cd00075">
    <property type="entry name" value="HATPase"/>
    <property type="match status" value="1"/>
</dbReference>
<feature type="modified residue" description="4-aspartylphosphate" evidence="6">
    <location>
        <position position="81"/>
    </location>
</feature>
<dbReference type="STRING" id="631454.N177_3755"/>
<evidence type="ECO:0000313" key="9">
    <source>
        <dbReference type="EMBL" id="ESR22619.1"/>
    </source>
</evidence>
<evidence type="ECO:0000256" key="6">
    <source>
        <dbReference type="PROSITE-ProRule" id="PRU00169"/>
    </source>
</evidence>
<dbReference type="InterPro" id="IPR021800">
    <property type="entry name" value="DUF3369"/>
</dbReference>
<dbReference type="InterPro" id="IPR005467">
    <property type="entry name" value="His_kinase_dom"/>
</dbReference>
<dbReference type="SUPFAM" id="SSF52172">
    <property type="entry name" value="CheY-like"/>
    <property type="match status" value="1"/>
</dbReference>
<sequence length="568" mass="60646">MSAEADFIELFDGGGEAPAPLGPPWKVAVIDDDAAVHEGTRFALRDFRLEGRGIELLSAFSASEGRALLADHPDIAVILLDVVMEEDEAGLELVDVVRNELANETVRIILRTGQPGQAPERRVVVDYDINDYKAKTELTADKLFTALVSALRGFEQLRQLTVFRAGLEAVIEAGAELLAAEDVDALAGTAARRAAGLVPGATEVAVSLQCPAAGRAFARWGAPSDPPLDGLLDEGLRRRRAMEGEGRSVHFAVSGTCSEVVLAVAHGGEAAASARGLADLFCTRVSVALDNLRLRRQLHRAKDDLERRVAARTAELVGANRRLEAQGQDLRRANAFKNEILGTIAHDLKNPLNVMLGRAQILGELVEMSPLPKEPAHRQIEEIRKAGSRLSSMIDSLISNAMMDAADISLDRAEIDIGELARQVAETNRAAAERKAQDIALGAEAGLLVHGDGERLREAFDNLVGNAVKYSPPGAPIEVSVERTGGRVLLSVRDRGPGLSPEDLRRVFTRFQRLSAQPTGGESSTGLGLSIVKRIVELHGGEATAANRPGGGAVFAISLPLIGEEARK</sequence>
<evidence type="ECO:0000259" key="8">
    <source>
        <dbReference type="PROSITE" id="PS50110"/>
    </source>
</evidence>
<dbReference type="Pfam" id="PF00512">
    <property type="entry name" value="HisKA"/>
    <property type="match status" value="1"/>
</dbReference>
<dbReference type="SMART" id="SM00448">
    <property type="entry name" value="REC"/>
    <property type="match status" value="1"/>
</dbReference>
<dbReference type="SUPFAM" id="SSF55874">
    <property type="entry name" value="ATPase domain of HSP90 chaperone/DNA topoisomerase II/histidine kinase"/>
    <property type="match status" value="1"/>
</dbReference>
<protein>
    <recommendedName>
        <fullName evidence="2">histidine kinase</fullName>
        <ecNumber evidence="2">2.7.13.3</ecNumber>
    </recommendedName>
</protein>
<keyword evidence="4" id="KW-0808">Transferase</keyword>
<evidence type="ECO:0000256" key="3">
    <source>
        <dbReference type="ARBA" id="ARBA00022553"/>
    </source>
</evidence>
<dbReference type="Pfam" id="PF02518">
    <property type="entry name" value="HATPase_c"/>
    <property type="match status" value="1"/>
</dbReference>
<dbReference type="CDD" id="cd00082">
    <property type="entry name" value="HisKA"/>
    <property type="match status" value="1"/>
</dbReference>
<dbReference type="GO" id="GO:0000156">
    <property type="term" value="F:phosphorelay response regulator activity"/>
    <property type="evidence" value="ECO:0007669"/>
    <property type="project" value="TreeGrafter"/>
</dbReference>
<dbReference type="InterPro" id="IPR036890">
    <property type="entry name" value="HATPase_C_sf"/>
</dbReference>
<dbReference type="eggNOG" id="COG2205">
    <property type="taxonomic scope" value="Bacteria"/>
</dbReference>
<dbReference type="AlphaFoldDB" id="V4RB37"/>
<dbReference type="PROSITE" id="PS50110">
    <property type="entry name" value="RESPONSE_REGULATORY"/>
    <property type="match status" value="1"/>
</dbReference>
<dbReference type="Pfam" id="PF11849">
    <property type="entry name" value="DUF3369"/>
    <property type="match status" value="1"/>
</dbReference>
<dbReference type="PROSITE" id="PS50109">
    <property type="entry name" value="HIS_KIN"/>
    <property type="match status" value="1"/>
</dbReference>
<gene>
    <name evidence="9" type="ORF">N177_3755</name>
</gene>
<dbReference type="EMBL" id="AWXZ01000040">
    <property type="protein sequence ID" value="ESR22619.1"/>
    <property type="molecule type" value="Genomic_DNA"/>
</dbReference>
<comment type="caution">
    <text evidence="9">The sequence shown here is derived from an EMBL/GenBank/DDBJ whole genome shotgun (WGS) entry which is preliminary data.</text>
</comment>
<keyword evidence="5" id="KW-0418">Kinase</keyword>
<dbReference type="InterPro" id="IPR036097">
    <property type="entry name" value="HisK_dim/P_sf"/>
</dbReference>
<dbReference type="InterPro" id="IPR001789">
    <property type="entry name" value="Sig_transdc_resp-reg_receiver"/>
</dbReference>
<keyword evidence="10" id="KW-1185">Reference proteome</keyword>
<comment type="catalytic activity">
    <reaction evidence="1">
        <text>ATP + protein L-histidine = ADP + protein N-phospho-L-histidine.</text>
        <dbReference type="EC" id="2.7.13.3"/>
    </reaction>
</comment>